<sequence length="434" mass="46670">MPRLSFLAFLLLPLLALSLAYYVQSATSPLGPAPHLGFGLKLNIPLALSSFIAYTQAAVQAPFNPTSQPPVNVDMQIPHPAGTVEQADPSPPFTRRIIAVGDLHGDIVNAARVLQMAGVVDAELAWSGNVDVLVQTGDIIDRGDDTIELFEWFDELREQAHGVGGIIVSLLGNHEVMNAIGDWRYVYPSEIDTFGSVAARQKALSTGWLGNTWAANYTIAARLPLHASLGPPNTDYPPPSSSAYAAANAGPLSHAAFAFVHGGLAPTYPNLSPFPSAINNIGASLLRKLRSRVPQPPPHPPSAYPGLPANTTREEARLYGADGPLWYRGWAEEAETTVCPQVDEVLQKTGTRRLVMGHTPDFERIVSRCGGKVIIIDTGISHAYGGKLSALSIEYTLTPVKGGGKKEQEVIKALYADQDDELLLVESRDLMEDF</sequence>
<evidence type="ECO:0000313" key="2">
    <source>
        <dbReference type="Proteomes" id="UP000790709"/>
    </source>
</evidence>
<comment type="caution">
    <text evidence="1">The sequence shown here is derived from an EMBL/GenBank/DDBJ whole genome shotgun (WGS) entry which is preliminary data.</text>
</comment>
<evidence type="ECO:0000313" key="1">
    <source>
        <dbReference type="EMBL" id="KAH7926120.1"/>
    </source>
</evidence>
<dbReference type="EMBL" id="MU266389">
    <property type="protein sequence ID" value="KAH7926120.1"/>
    <property type="molecule type" value="Genomic_DNA"/>
</dbReference>
<name>A0ACB8BLW1_9AGAM</name>
<keyword evidence="2" id="KW-1185">Reference proteome</keyword>
<protein>
    <submittedName>
        <fullName evidence="1">Metallo-dependent phosphatase</fullName>
    </submittedName>
</protein>
<organism evidence="1 2">
    <name type="scientific">Leucogyrophana mollusca</name>
    <dbReference type="NCBI Taxonomy" id="85980"/>
    <lineage>
        <taxon>Eukaryota</taxon>
        <taxon>Fungi</taxon>
        <taxon>Dikarya</taxon>
        <taxon>Basidiomycota</taxon>
        <taxon>Agaricomycotina</taxon>
        <taxon>Agaricomycetes</taxon>
        <taxon>Agaricomycetidae</taxon>
        <taxon>Boletales</taxon>
        <taxon>Boletales incertae sedis</taxon>
        <taxon>Leucogyrophana</taxon>
    </lineage>
</organism>
<accession>A0ACB8BLW1</accession>
<dbReference type="Proteomes" id="UP000790709">
    <property type="component" value="Unassembled WGS sequence"/>
</dbReference>
<reference evidence="1" key="1">
    <citation type="journal article" date="2021" name="New Phytol.">
        <title>Evolutionary innovations through gain and loss of genes in the ectomycorrhizal Boletales.</title>
        <authorList>
            <person name="Wu G."/>
            <person name="Miyauchi S."/>
            <person name="Morin E."/>
            <person name="Kuo A."/>
            <person name="Drula E."/>
            <person name="Varga T."/>
            <person name="Kohler A."/>
            <person name="Feng B."/>
            <person name="Cao Y."/>
            <person name="Lipzen A."/>
            <person name="Daum C."/>
            <person name="Hundley H."/>
            <person name="Pangilinan J."/>
            <person name="Johnson J."/>
            <person name="Barry K."/>
            <person name="LaButti K."/>
            <person name="Ng V."/>
            <person name="Ahrendt S."/>
            <person name="Min B."/>
            <person name="Choi I.G."/>
            <person name="Park H."/>
            <person name="Plett J.M."/>
            <person name="Magnuson J."/>
            <person name="Spatafora J.W."/>
            <person name="Nagy L.G."/>
            <person name="Henrissat B."/>
            <person name="Grigoriev I.V."/>
            <person name="Yang Z.L."/>
            <person name="Xu J."/>
            <person name="Martin F.M."/>
        </authorList>
    </citation>
    <scope>NUCLEOTIDE SEQUENCE</scope>
    <source>
        <strain evidence="1">KUC20120723A-06</strain>
    </source>
</reference>
<gene>
    <name evidence="1" type="ORF">BV22DRAFT_1033275</name>
</gene>
<proteinExistence type="predicted"/>